<keyword evidence="4" id="KW-0238">DNA-binding</keyword>
<feature type="domain" description="Myb-like" evidence="9">
    <location>
        <begin position="5"/>
        <end position="50"/>
    </location>
</feature>
<keyword evidence="2" id="KW-0677">Repeat</keyword>
<dbReference type="GO" id="GO:0005634">
    <property type="term" value="C:nucleus"/>
    <property type="evidence" value="ECO:0007669"/>
    <property type="project" value="UniProtKB-SubCell"/>
</dbReference>
<dbReference type="GO" id="GO:0003677">
    <property type="term" value="F:DNA binding"/>
    <property type="evidence" value="ECO:0007669"/>
    <property type="project" value="UniProtKB-KW"/>
</dbReference>
<dbReference type="PROSITE" id="PS51294">
    <property type="entry name" value="HTH_MYB"/>
    <property type="match status" value="2"/>
</dbReference>
<name>A0A314ZA25_PRUYE</name>
<dbReference type="InterPro" id="IPR001005">
    <property type="entry name" value="SANT/Myb"/>
</dbReference>
<feature type="domain" description="HTH myb-type" evidence="10">
    <location>
        <begin position="1"/>
        <end position="50"/>
    </location>
</feature>
<feature type="region of interest" description="Disordered" evidence="8">
    <location>
        <begin position="124"/>
        <end position="147"/>
    </location>
</feature>
<keyword evidence="7" id="KW-0539">Nucleus</keyword>
<dbReference type="InterPro" id="IPR017930">
    <property type="entry name" value="Myb_dom"/>
</dbReference>
<keyword evidence="6" id="KW-0804">Transcription</keyword>
<dbReference type="Pfam" id="PF00249">
    <property type="entry name" value="Myb_DNA-binding"/>
    <property type="match status" value="2"/>
</dbReference>
<dbReference type="OrthoDB" id="2014147at2759"/>
<dbReference type="Gene3D" id="1.10.10.60">
    <property type="entry name" value="Homeodomain-like"/>
    <property type="match status" value="2"/>
</dbReference>
<dbReference type="PANTHER" id="PTHR35481:SF1">
    <property type="entry name" value="DNA-DIRECTED RNA POLYMERASE SUBUNIT ALPHA"/>
    <property type="match status" value="1"/>
</dbReference>
<evidence type="ECO:0000256" key="2">
    <source>
        <dbReference type="ARBA" id="ARBA00022737"/>
    </source>
</evidence>
<keyword evidence="5" id="KW-0010">Activator</keyword>
<protein>
    <submittedName>
        <fullName evidence="11">Uncharacterized protein</fullName>
    </submittedName>
</protein>
<feature type="domain" description="Myb-like" evidence="9">
    <location>
        <begin position="51"/>
        <end position="101"/>
    </location>
</feature>
<dbReference type="CDD" id="cd00167">
    <property type="entry name" value="SANT"/>
    <property type="match status" value="2"/>
</dbReference>
<organism evidence="11 12">
    <name type="scientific">Prunus yedoensis var. nudiflora</name>
    <dbReference type="NCBI Taxonomy" id="2094558"/>
    <lineage>
        <taxon>Eukaryota</taxon>
        <taxon>Viridiplantae</taxon>
        <taxon>Streptophyta</taxon>
        <taxon>Embryophyta</taxon>
        <taxon>Tracheophyta</taxon>
        <taxon>Spermatophyta</taxon>
        <taxon>Magnoliopsida</taxon>
        <taxon>eudicotyledons</taxon>
        <taxon>Gunneridae</taxon>
        <taxon>Pentapetalae</taxon>
        <taxon>rosids</taxon>
        <taxon>fabids</taxon>
        <taxon>Rosales</taxon>
        <taxon>Rosaceae</taxon>
        <taxon>Amygdaloideae</taxon>
        <taxon>Amygdaleae</taxon>
        <taxon>Prunus</taxon>
    </lineage>
</organism>
<evidence type="ECO:0000256" key="3">
    <source>
        <dbReference type="ARBA" id="ARBA00023015"/>
    </source>
</evidence>
<accession>A0A314ZA25</accession>
<dbReference type="SUPFAM" id="SSF46689">
    <property type="entry name" value="Homeodomain-like"/>
    <property type="match status" value="1"/>
</dbReference>
<evidence type="ECO:0000256" key="4">
    <source>
        <dbReference type="ARBA" id="ARBA00023125"/>
    </source>
</evidence>
<keyword evidence="12" id="KW-1185">Reference proteome</keyword>
<proteinExistence type="predicted"/>
<reference evidence="11 12" key="1">
    <citation type="submission" date="2018-02" db="EMBL/GenBank/DDBJ databases">
        <title>Draft genome of wild Prunus yedoensis var. nudiflora.</title>
        <authorList>
            <person name="Baek S."/>
            <person name="Kim J.-H."/>
            <person name="Choi K."/>
            <person name="Kim G.-B."/>
            <person name="Cho A."/>
            <person name="Jang H."/>
            <person name="Shin C.-H."/>
            <person name="Yu H.-J."/>
            <person name="Mun J.-H."/>
        </authorList>
    </citation>
    <scope>NUCLEOTIDE SEQUENCE [LARGE SCALE GENOMIC DNA]</scope>
    <source>
        <strain evidence="12">cv. Jeju island</strain>
        <tissue evidence="11">Leaf</tissue>
    </source>
</reference>
<evidence type="ECO:0000313" key="12">
    <source>
        <dbReference type="Proteomes" id="UP000250321"/>
    </source>
</evidence>
<dbReference type="Pfam" id="PF25475">
    <property type="entry name" value="DUF7903"/>
    <property type="match status" value="1"/>
</dbReference>
<dbReference type="AlphaFoldDB" id="A0A314ZA25"/>
<evidence type="ECO:0000313" key="11">
    <source>
        <dbReference type="EMBL" id="PQQ14887.1"/>
    </source>
</evidence>
<dbReference type="PANTHER" id="PTHR35481">
    <property type="entry name" value="DNA-DIRECTED RNA POLYMERASE SUBUNIT ALPHA"/>
    <property type="match status" value="1"/>
</dbReference>
<evidence type="ECO:0000256" key="8">
    <source>
        <dbReference type="SAM" id="MobiDB-lite"/>
    </source>
</evidence>
<dbReference type="InterPro" id="IPR057225">
    <property type="entry name" value="DUF7903"/>
</dbReference>
<dbReference type="SMART" id="SM00717">
    <property type="entry name" value="SANT"/>
    <property type="match status" value="2"/>
</dbReference>
<feature type="domain" description="HTH myb-type" evidence="10">
    <location>
        <begin position="51"/>
        <end position="105"/>
    </location>
</feature>
<dbReference type="EMBL" id="PJQY01000248">
    <property type="protein sequence ID" value="PQQ14887.1"/>
    <property type="molecule type" value="Genomic_DNA"/>
</dbReference>
<evidence type="ECO:0000256" key="7">
    <source>
        <dbReference type="ARBA" id="ARBA00023242"/>
    </source>
</evidence>
<evidence type="ECO:0000256" key="5">
    <source>
        <dbReference type="ARBA" id="ARBA00023159"/>
    </source>
</evidence>
<dbReference type="PROSITE" id="PS50090">
    <property type="entry name" value="MYB_LIKE"/>
    <property type="match status" value="2"/>
</dbReference>
<dbReference type="FunFam" id="1.10.10.60:FF:000218">
    <property type="entry name" value="Myb transcription factor"/>
    <property type="match status" value="1"/>
</dbReference>
<dbReference type="InterPro" id="IPR009057">
    <property type="entry name" value="Homeodomain-like_sf"/>
</dbReference>
<comment type="caution">
    <text evidence="11">The sequence shown here is derived from an EMBL/GenBank/DDBJ whole genome shotgun (WGS) entry which is preliminary data.</text>
</comment>
<dbReference type="GO" id="GO:0080090">
    <property type="term" value="P:regulation of primary metabolic process"/>
    <property type="evidence" value="ECO:0007669"/>
    <property type="project" value="UniProtKB-ARBA"/>
</dbReference>
<feature type="compositionally biased region" description="Polar residues" evidence="8">
    <location>
        <begin position="128"/>
        <end position="147"/>
    </location>
</feature>
<evidence type="ECO:0000256" key="1">
    <source>
        <dbReference type="ARBA" id="ARBA00004123"/>
    </source>
</evidence>
<keyword evidence="3" id="KW-0805">Transcription regulation</keyword>
<comment type="subcellular location">
    <subcellularLocation>
        <location evidence="1">Nucleus</location>
    </subcellularLocation>
</comment>
<evidence type="ECO:0000259" key="10">
    <source>
        <dbReference type="PROSITE" id="PS51294"/>
    </source>
</evidence>
<dbReference type="Proteomes" id="UP000250321">
    <property type="component" value="Unassembled WGS sequence"/>
</dbReference>
<gene>
    <name evidence="11" type="ORF">Pyn_39585</name>
</gene>
<evidence type="ECO:0000259" key="9">
    <source>
        <dbReference type="PROSITE" id="PS50090"/>
    </source>
</evidence>
<evidence type="ECO:0000256" key="6">
    <source>
        <dbReference type="ARBA" id="ARBA00023163"/>
    </source>
</evidence>
<sequence length="698" mass="80313">MGGIPWTKEEDQLLRNCIEQYGEGKWHRVPLLAGLNRCRKSCRLRWLNYLRPNIKRGSFEEEEVDLIIKLHKLLGNRWSLVAARLPGRTGNDVKNYWNCHLSKKLNAQETEDKNKHWNVQVMRPRASNYASTSSKRPYSTTLDQSPSNNFCQPVNLLAQEGGSNSSTQIPMPMPLPMLSDIGDGQNQMFQAEHDESNKNVPSVEEEHINDGINMGDLTMEGLPFKGVREYDQDDDADDDGVHNHNKWEWDDSILEKLKRQCKSKSKALVKKKWRLSKPNFIFIISQFGISARFIMAYIPPHKRHSKETERPLPTPELLAPQFKKNLNLRSSKSNADWDGKVIYANHARSRWCVIGLDDENQFPSSVNLESISLETSERRTGEKPLALINTSLDKEGSEVKWYLPKSPWVSLAENVLEDLLSSFENVKNDMKCPKLEEVKPSLVARVGKVLFQRSPSVNMESIRNNLDTEVLKQWKRLFYTNLPVSYKENILKEVVPNIGVDFEEEKDVYHIKLSDSTRPDSILSCKCSVMKEHGKLQLYKIELNQLRDMVIDISCPNKNLDLRVMLCTKRLVTALTDDEMQSIRDLISSAVLDPDVKGGLRWPLGKESSGDRYKVVGIWHVIANMYANPSLRLKVRHADRFDFRTSTGEATWEVSLMLKKVVSKLQEEKVEVSSISEILEENMRMIWDNFLCSEHFLI</sequence>